<comment type="subcellular location">
    <subcellularLocation>
        <location evidence="1">Cell membrane</location>
        <topology evidence="1">Multi-pass membrane protein</topology>
    </subcellularLocation>
</comment>
<evidence type="ECO:0000256" key="5">
    <source>
        <dbReference type="ARBA" id="ARBA00023136"/>
    </source>
</evidence>
<dbReference type="RefSeq" id="WP_060467588.1">
    <property type="nucleotide sequence ID" value="NZ_AP025514.1"/>
</dbReference>
<keyword evidence="3 6" id="KW-0812">Transmembrane</keyword>
<evidence type="ECO:0000256" key="3">
    <source>
        <dbReference type="ARBA" id="ARBA00022692"/>
    </source>
</evidence>
<keyword evidence="4 6" id="KW-1133">Transmembrane helix</keyword>
<evidence type="ECO:0000313" key="7">
    <source>
        <dbReference type="EMBL" id="KWU01774.1"/>
    </source>
</evidence>
<dbReference type="GO" id="GO:0015171">
    <property type="term" value="F:amino acid transmembrane transporter activity"/>
    <property type="evidence" value="ECO:0007669"/>
    <property type="project" value="TreeGrafter"/>
</dbReference>
<name>A0A120DH22_9VIBR</name>
<keyword evidence="8" id="KW-1185">Reference proteome</keyword>
<feature type="transmembrane region" description="Helical" evidence="6">
    <location>
        <begin position="38"/>
        <end position="64"/>
    </location>
</feature>
<dbReference type="Pfam" id="PF01810">
    <property type="entry name" value="LysE"/>
    <property type="match status" value="1"/>
</dbReference>
<dbReference type="PANTHER" id="PTHR30086">
    <property type="entry name" value="ARGININE EXPORTER PROTEIN ARGO"/>
    <property type="match status" value="1"/>
</dbReference>
<accession>A0A120DH22</accession>
<evidence type="ECO:0000256" key="4">
    <source>
        <dbReference type="ARBA" id="ARBA00022989"/>
    </source>
</evidence>
<feature type="transmembrane region" description="Helical" evidence="6">
    <location>
        <begin position="180"/>
        <end position="197"/>
    </location>
</feature>
<dbReference type="GeneID" id="300178263"/>
<gene>
    <name evidence="7" type="ORF">APQ14_04695</name>
</gene>
<evidence type="ECO:0000256" key="2">
    <source>
        <dbReference type="ARBA" id="ARBA00022475"/>
    </source>
</evidence>
<feature type="transmembrane region" description="Helical" evidence="6">
    <location>
        <begin position="6"/>
        <end position="26"/>
    </location>
</feature>
<feature type="transmembrane region" description="Helical" evidence="6">
    <location>
        <begin position="70"/>
        <end position="91"/>
    </location>
</feature>
<comment type="caution">
    <text evidence="7">The sequence shown here is derived from an EMBL/GenBank/DDBJ whole genome shotgun (WGS) entry which is preliminary data.</text>
</comment>
<sequence length="198" mass="21184">MEQLWVAMFTFAMIGALSPGPVNIVATSTSANYGLKVALRYVVGASIAYATIVFCSGSLLRLLASGIPNIAWLMKIVGTLFLLYLAKQIAFAPYQSIDAISQDKAPNAWQGAFLQCINPKAWLVAMSGISLYVVDQPSSSIALLLFTLISLAACLVGVASWAFLGQAIRKALQSEVKQTMFNWGMAGLLVVSIVSIWA</sequence>
<evidence type="ECO:0000256" key="6">
    <source>
        <dbReference type="SAM" id="Phobius"/>
    </source>
</evidence>
<evidence type="ECO:0000256" key="1">
    <source>
        <dbReference type="ARBA" id="ARBA00004651"/>
    </source>
</evidence>
<dbReference type="AlphaFoldDB" id="A0A120DH22"/>
<proteinExistence type="predicted"/>
<dbReference type="GO" id="GO:0033228">
    <property type="term" value="P:cysteine export across plasma membrane"/>
    <property type="evidence" value="ECO:0007669"/>
    <property type="project" value="TreeGrafter"/>
</dbReference>
<dbReference type="OrthoDB" id="9812084at2"/>
<organism evidence="7 8">
    <name type="scientific">Vibrio toranzoniae</name>
    <dbReference type="NCBI Taxonomy" id="1194427"/>
    <lineage>
        <taxon>Bacteria</taxon>
        <taxon>Pseudomonadati</taxon>
        <taxon>Pseudomonadota</taxon>
        <taxon>Gammaproteobacteria</taxon>
        <taxon>Vibrionales</taxon>
        <taxon>Vibrionaceae</taxon>
        <taxon>Vibrio</taxon>
    </lineage>
</organism>
<keyword evidence="5 6" id="KW-0472">Membrane</keyword>
<dbReference type="Proteomes" id="UP000057389">
    <property type="component" value="Unassembled WGS sequence"/>
</dbReference>
<feature type="transmembrane region" description="Helical" evidence="6">
    <location>
        <begin position="140"/>
        <end position="168"/>
    </location>
</feature>
<dbReference type="GO" id="GO:0005886">
    <property type="term" value="C:plasma membrane"/>
    <property type="evidence" value="ECO:0007669"/>
    <property type="project" value="UniProtKB-SubCell"/>
</dbReference>
<reference evidence="7 8" key="1">
    <citation type="submission" date="2015-11" db="EMBL/GenBank/DDBJ databases">
        <title>Draft WGS of Vibrio toranzoniae.</title>
        <authorList>
            <person name="Lasa A."/>
            <person name="Romalde J.L."/>
        </authorList>
    </citation>
    <scope>NUCLEOTIDE SEQUENCE [LARGE SCALE GENOMIC DNA]</scope>
    <source>
        <strain evidence="7 8">Vb 10.8</strain>
    </source>
</reference>
<dbReference type="InterPro" id="IPR001123">
    <property type="entry name" value="LeuE-type"/>
</dbReference>
<dbReference type="PANTHER" id="PTHR30086:SF20">
    <property type="entry name" value="ARGININE EXPORTER PROTEIN ARGO-RELATED"/>
    <property type="match status" value="1"/>
</dbReference>
<dbReference type="EMBL" id="LMXU01000009">
    <property type="protein sequence ID" value="KWU01774.1"/>
    <property type="molecule type" value="Genomic_DNA"/>
</dbReference>
<evidence type="ECO:0000313" key="8">
    <source>
        <dbReference type="Proteomes" id="UP000057389"/>
    </source>
</evidence>
<protein>
    <submittedName>
        <fullName evidence="7">Transporter</fullName>
    </submittedName>
</protein>
<keyword evidence="2" id="KW-1003">Cell membrane</keyword>